<evidence type="ECO:0000313" key="3">
    <source>
        <dbReference type="EnsemblPlants" id="Kaladp0021s0001.1.v1.1.CDS.1"/>
    </source>
</evidence>
<comment type="similarity">
    <text evidence="1">Belongs to the ARG7 family.</text>
</comment>
<dbReference type="InterPro" id="IPR003676">
    <property type="entry name" value="SAUR_fam"/>
</dbReference>
<dbReference type="Gramene" id="Kaladp0021s0001.1.v1.1">
    <property type="protein sequence ID" value="Kaladp0021s0001.1.v1.1.CDS.1"/>
    <property type="gene ID" value="Kaladp0021s0001.v1.1"/>
</dbReference>
<feature type="signal peptide" evidence="2">
    <location>
        <begin position="1"/>
        <end position="18"/>
    </location>
</feature>
<protein>
    <submittedName>
        <fullName evidence="3">Uncharacterized protein</fullName>
    </submittedName>
</protein>
<keyword evidence="4" id="KW-1185">Reference proteome</keyword>
<feature type="chain" id="PRO_5029757661" evidence="2">
    <location>
        <begin position="19"/>
        <end position="157"/>
    </location>
</feature>
<keyword evidence="2" id="KW-0732">Signal</keyword>
<reference evidence="3" key="1">
    <citation type="submission" date="2021-01" db="UniProtKB">
        <authorList>
            <consortium name="EnsemblPlants"/>
        </authorList>
    </citation>
    <scope>IDENTIFICATION</scope>
</reference>
<dbReference type="GO" id="GO:0009733">
    <property type="term" value="P:response to auxin"/>
    <property type="evidence" value="ECO:0007669"/>
    <property type="project" value="InterPro"/>
</dbReference>
<dbReference type="Proteomes" id="UP000594263">
    <property type="component" value="Unplaced"/>
</dbReference>
<dbReference type="AlphaFoldDB" id="A0A7N0T3K0"/>
<evidence type="ECO:0000256" key="2">
    <source>
        <dbReference type="SAM" id="SignalP"/>
    </source>
</evidence>
<accession>A0A7N0T3K0</accession>
<dbReference type="EnsemblPlants" id="Kaladp0021s0001.1.v1.1">
    <property type="protein sequence ID" value="Kaladp0021s0001.1.v1.1.CDS.1"/>
    <property type="gene ID" value="Kaladp0021s0001.v1.1"/>
</dbReference>
<organism evidence="3 4">
    <name type="scientific">Kalanchoe fedtschenkoi</name>
    <name type="common">Lavender scallops</name>
    <name type="synonym">South American air plant</name>
    <dbReference type="NCBI Taxonomy" id="63787"/>
    <lineage>
        <taxon>Eukaryota</taxon>
        <taxon>Viridiplantae</taxon>
        <taxon>Streptophyta</taxon>
        <taxon>Embryophyta</taxon>
        <taxon>Tracheophyta</taxon>
        <taxon>Spermatophyta</taxon>
        <taxon>Magnoliopsida</taxon>
        <taxon>eudicotyledons</taxon>
        <taxon>Gunneridae</taxon>
        <taxon>Pentapetalae</taxon>
        <taxon>Saxifragales</taxon>
        <taxon>Crassulaceae</taxon>
        <taxon>Kalanchoe</taxon>
    </lineage>
</organism>
<dbReference type="PANTHER" id="PTHR31929">
    <property type="entry name" value="SAUR-LIKE AUXIN-RESPONSIVE PROTEIN FAMILY-RELATED"/>
    <property type="match status" value="1"/>
</dbReference>
<evidence type="ECO:0000256" key="1">
    <source>
        <dbReference type="ARBA" id="ARBA00006974"/>
    </source>
</evidence>
<dbReference type="Pfam" id="PF02519">
    <property type="entry name" value="Auxin_inducible"/>
    <property type="match status" value="1"/>
</dbReference>
<name>A0A7N0T3K0_KALFE</name>
<sequence length="157" mass="17423">MALLLLVFHYYQLPISSSTHIYIHASPPLNPSVTTITHKHTCKPVLSTPIHLPFCLKFSRHTMGFRLSGVVQAKKLLRRSLSGSGSRPAADVPKGYFAVYVGENKTRFVVPVAYLNQPAFQELLSHAEEEYGFDHPNGGLTIPCSEDEFSQLASQLN</sequence>
<evidence type="ECO:0000313" key="4">
    <source>
        <dbReference type="Proteomes" id="UP000594263"/>
    </source>
</evidence>
<proteinExistence type="inferred from homology"/>